<protein>
    <submittedName>
        <fullName evidence="2">Uncharacterized protein</fullName>
    </submittedName>
</protein>
<proteinExistence type="predicted"/>
<evidence type="ECO:0000313" key="2">
    <source>
        <dbReference type="EMBL" id="TKR59318.1"/>
    </source>
</evidence>
<gene>
    <name evidence="2" type="ORF">L596_029008</name>
</gene>
<dbReference type="EMBL" id="AZBU02000012">
    <property type="protein sequence ID" value="TKR59318.1"/>
    <property type="molecule type" value="Genomic_DNA"/>
</dbReference>
<dbReference type="Proteomes" id="UP000298663">
    <property type="component" value="Unassembled WGS sequence"/>
</dbReference>
<dbReference type="AlphaFoldDB" id="A0A4U5LTC8"/>
<feature type="region of interest" description="Disordered" evidence="1">
    <location>
        <begin position="269"/>
        <end position="290"/>
    </location>
</feature>
<feature type="compositionally biased region" description="Acidic residues" evidence="1">
    <location>
        <begin position="269"/>
        <end position="279"/>
    </location>
</feature>
<evidence type="ECO:0000313" key="3">
    <source>
        <dbReference type="Proteomes" id="UP000298663"/>
    </source>
</evidence>
<accession>A0A4U5LTC8</accession>
<reference evidence="2 3" key="1">
    <citation type="journal article" date="2015" name="Genome Biol.">
        <title>Comparative genomics of Steinernema reveals deeply conserved gene regulatory networks.</title>
        <authorList>
            <person name="Dillman A.R."/>
            <person name="Macchietto M."/>
            <person name="Porter C.F."/>
            <person name="Rogers A."/>
            <person name="Williams B."/>
            <person name="Antoshechkin I."/>
            <person name="Lee M.M."/>
            <person name="Goodwin Z."/>
            <person name="Lu X."/>
            <person name="Lewis E.E."/>
            <person name="Goodrich-Blair H."/>
            <person name="Stock S.P."/>
            <person name="Adams B.J."/>
            <person name="Sternberg P.W."/>
            <person name="Mortazavi A."/>
        </authorList>
    </citation>
    <scope>NUCLEOTIDE SEQUENCE [LARGE SCALE GENOMIC DNA]</scope>
    <source>
        <strain evidence="2 3">ALL</strain>
    </source>
</reference>
<sequence length="290" mass="33320">MDCHVDSWKALYEVSQKKPRRKINHAEIKLRRKLKYESVPRFTSAEILKLADSAAESLWRCHNQLAIFEEMQDKFEKDSVRSGRTKENLQKRANDIASTSDAYVITTDMSLKNNILSYGMLFAGKKNHIRGIQLDHRIVDQVKVGDLELFGDLVALKLLTLDPTLEYTNQELLIESDAMIGIERMDNRRRWRPIHWCMVATLSSLPNGGAMEYVSGTEKLALCHDIAGVLSGSVAKYDIEKKKYYAVRVEVQHDQMNKLTNLTKSMTEVDAENNFDEEERFAKENTEDSN</sequence>
<reference evidence="2 3" key="2">
    <citation type="journal article" date="2019" name="G3 (Bethesda)">
        <title>Hybrid Assembly of the Genome of the Entomopathogenic Nematode Steinernema carpocapsae Identifies the X-Chromosome.</title>
        <authorList>
            <person name="Serra L."/>
            <person name="Macchietto M."/>
            <person name="Macias-Munoz A."/>
            <person name="McGill C.J."/>
            <person name="Rodriguez I.M."/>
            <person name="Rodriguez B."/>
            <person name="Murad R."/>
            <person name="Mortazavi A."/>
        </authorList>
    </citation>
    <scope>NUCLEOTIDE SEQUENCE [LARGE SCALE GENOMIC DNA]</scope>
    <source>
        <strain evidence="2 3">ALL</strain>
    </source>
</reference>
<comment type="caution">
    <text evidence="2">The sequence shown here is derived from an EMBL/GenBank/DDBJ whole genome shotgun (WGS) entry which is preliminary data.</text>
</comment>
<evidence type="ECO:0000256" key="1">
    <source>
        <dbReference type="SAM" id="MobiDB-lite"/>
    </source>
</evidence>
<keyword evidence="3" id="KW-1185">Reference proteome</keyword>
<organism evidence="2 3">
    <name type="scientific">Steinernema carpocapsae</name>
    <name type="common">Entomopathogenic nematode</name>
    <dbReference type="NCBI Taxonomy" id="34508"/>
    <lineage>
        <taxon>Eukaryota</taxon>
        <taxon>Metazoa</taxon>
        <taxon>Ecdysozoa</taxon>
        <taxon>Nematoda</taxon>
        <taxon>Chromadorea</taxon>
        <taxon>Rhabditida</taxon>
        <taxon>Tylenchina</taxon>
        <taxon>Panagrolaimomorpha</taxon>
        <taxon>Strongyloidoidea</taxon>
        <taxon>Steinernematidae</taxon>
        <taxon>Steinernema</taxon>
    </lineage>
</organism>
<name>A0A4U5LTC8_STECR</name>
<feature type="compositionally biased region" description="Basic and acidic residues" evidence="1">
    <location>
        <begin position="280"/>
        <end position="290"/>
    </location>
</feature>